<feature type="transmembrane region" description="Helical" evidence="1">
    <location>
        <begin position="12"/>
        <end position="44"/>
    </location>
</feature>
<protein>
    <submittedName>
        <fullName evidence="2">Uncharacterized protein</fullName>
    </submittedName>
</protein>
<proteinExistence type="predicted"/>
<reference evidence="3" key="1">
    <citation type="journal article" date="2020" name="Nat. Commun.">
        <title>Genome sequence of the cluster root forming white lupin.</title>
        <authorList>
            <person name="Hufnagel B."/>
            <person name="Marques A."/>
            <person name="Soriano A."/>
            <person name="Marques L."/>
            <person name="Divol F."/>
            <person name="Doumas P."/>
            <person name="Sallet E."/>
            <person name="Mancinotti D."/>
            <person name="Carrere S."/>
            <person name="Marande W."/>
            <person name="Arribat S."/>
            <person name="Keller J."/>
            <person name="Huneau C."/>
            <person name="Blein T."/>
            <person name="Aime D."/>
            <person name="Laguerre M."/>
            <person name="Taylor J."/>
            <person name="Schubert V."/>
            <person name="Nelson M."/>
            <person name="Geu-Flores F."/>
            <person name="Crespi M."/>
            <person name="Gallardo-Guerrero K."/>
            <person name="Delaux P.-M."/>
            <person name="Salse J."/>
            <person name="Berges H."/>
            <person name="Guyot R."/>
            <person name="Gouzy J."/>
            <person name="Peret B."/>
        </authorList>
    </citation>
    <scope>NUCLEOTIDE SEQUENCE [LARGE SCALE GENOMIC DNA]</scope>
    <source>
        <strain evidence="3">cv. Amiga</strain>
    </source>
</reference>
<accession>A0A6A4Q0Z2</accession>
<keyword evidence="1" id="KW-0812">Transmembrane</keyword>
<sequence>MFILCFEPTLRFRSFLCLLGMFICYYELYMISFCFFIFSTFWYFSLLI</sequence>
<gene>
    <name evidence="2" type="ORF">Lalb_Chr09g0330581</name>
</gene>
<evidence type="ECO:0000313" key="2">
    <source>
        <dbReference type="EMBL" id="KAE9607488.1"/>
    </source>
</evidence>
<organism evidence="2 3">
    <name type="scientific">Lupinus albus</name>
    <name type="common">White lupine</name>
    <name type="synonym">Lupinus termis</name>
    <dbReference type="NCBI Taxonomy" id="3870"/>
    <lineage>
        <taxon>Eukaryota</taxon>
        <taxon>Viridiplantae</taxon>
        <taxon>Streptophyta</taxon>
        <taxon>Embryophyta</taxon>
        <taxon>Tracheophyta</taxon>
        <taxon>Spermatophyta</taxon>
        <taxon>Magnoliopsida</taxon>
        <taxon>eudicotyledons</taxon>
        <taxon>Gunneridae</taxon>
        <taxon>Pentapetalae</taxon>
        <taxon>rosids</taxon>
        <taxon>fabids</taxon>
        <taxon>Fabales</taxon>
        <taxon>Fabaceae</taxon>
        <taxon>Papilionoideae</taxon>
        <taxon>50 kb inversion clade</taxon>
        <taxon>genistoids sensu lato</taxon>
        <taxon>core genistoids</taxon>
        <taxon>Genisteae</taxon>
        <taxon>Lupinus</taxon>
    </lineage>
</organism>
<evidence type="ECO:0000256" key="1">
    <source>
        <dbReference type="SAM" id="Phobius"/>
    </source>
</evidence>
<keyword evidence="1" id="KW-0472">Membrane</keyword>
<keyword evidence="3" id="KW-1185">Reference proteome</keyword>
<keyword evidence="1" id="KW-1133">Transmembrane helix</keyword>
<comment type="caution">
    <text evidence="2">The sequence shown here is derived from an EMBL/GenBank/DDBJ whole genome shotgun (WGS) entry which is preliminary data.</text>
</comment>
<dbReference type="Proteomes" id="UP000447434">
    <property type="component" value="Chromosome 9"/>
</dbReference>
<dbReference type="EMBL" id="WOCE01000009">
    <property type="protein sequence ID" value="KAE9607488.1"/>
    <property type="molecule type" value="Genomic_DNA"/>
</dbReference>
<name>A0A6A4Q0Z2_LUPAL</name>
<dbReference type="AlphaFoldDB" id="A0A6A4Q0Z2"/>
<evidence type="ECO:0000313" key="3">
    <source>
        <dbReference type="Proteomes" id="UP000447434"/>
    </source>
</evidence>